<dbReference type="EMBL" id="MLAK01000013">
    <property type="protein sequence ID" value="OHT17347.1"/>
    <property type="molecule type" value="Genomic_DNA"/>
</dbReference>
<evidence type="ECO:0000259" key="2">
    <source>
        <dbReference type="PROSITE" id="PS50112"/>
    </source>
</evidence>
<feature type="transmembrane region" description="Helical" evidence="1">
    <location>
        <begin position="247"/>
        <end position="265"/>
    </location>
</feature>
<dbReference type="InterPro" id="IPR001054">
    <property type="entry name" value="A/G_cyclase"/>
</dbReference>
<dbReference type="GO" id="GO:0004383">
    <property type="term" value="F:guanylate cyclase activity"/>
    <property type="evidence" value="ECO:0007669"/>
    <property type="project" value="TreeGrafter"/>
</dbReference>
<feature type="transmembrane region" description="Helical" evidence="1">
    <location>
        <begin position="875"/>
        <end position="904"/>
    </location>
</feature>
<feature type="transmembrane region" description="Helical" evidence="1">
    <location>
        <begin position="135"/>
        <end position="156"/>
    </location>
</feature>
<feature type="transmembrane region" description="Helical" evidence="1">
    <location>
        <begin position="43"/>
        <end position="63"/>
    </location>
</feature>
<evidence type="ECO:0000313" key="4">
    <source>
        <dbReference type="EMBL" id="OHT17347.1"/>
    </source>
</evidence>
<dbReference type="Gene3D" id="3.30.70.1230">
    <property type="entry name" value="Nucleotide cyclase"/>
    <property type="match status" value="1"/>
</dbReference>
<dbReference type="InterPro" id="IPR029787">
    <property type="entry name" value="Nucleotide_cyclase"/>
</dbReference>
<proteinExistence type="predicted"/>
<dbReference type="PROSITE" id="PS50125">
    <property type="entry name" value="GUANYLATE_CYCLASE_2"/>
    <property type="match status" value="1"/>
</dbReference>
<dbReference type="OrthoDB" id="6147412at2759"/>
<organism evidence="4 5">
    <name type="scientific">Tritrichomonas foetus</name>
    <dbReference type="NCBI Taxonomy" id="1144522"/>
    <lineage>
        <taxon>Eukaryota</taxon>
        <taxon>Metamonada</taxon>
        <taxon>Parabasalia</taxon>
        <taxon>Tritrichomonadida</taxon>
        <taxon>Tritrichomonadidae</taxon>
        <taxon>Tritrichomonas</taxon>
    </lineage>
</organism>
<dbReference type="GO" id="GO:0019934">
    <property type="term" value="P:cGMP-mediated signaling"/>
    <property type="evidence" value="ECO:0007669"/>
    <property type="project" value="TreeGrafter"/>
</dbReference>
<keyword evidence="1" id="KW-0472">Membrane</keyword>
<feature type="transmembrane region" description="Helical" evidence="1">
    <location>
        <begin position="101"/>
        <end position="123"/>
    </location>
</feature>
<accession>A0A1J4L1N5</accession>
<feature type="transmembrane region" description="Helical" evidence="1">
    <location>
        <begin position="303"/>
        <end position="324"/>
    </location>
</feature>
<dbReference type="SUPFAM" id="SSF55073">
    <property type="entry name" value="Nucleotide cyclase"/>
    <property type="match status" value="1"/>
</dbReference>
<dbReference type="SUPFAM" id="SSF55785">
    <property type="entry name" value="PYP-like sensor domain (PAS domain)"/>
    <property type="match status" value="1"/>
</dbReference>
<feature type="transmembrane region" description="Helical" evidence="1">
    <location>
        <begin position="1075"/>
        <end position="1099"/>
    </location>
</feature>
<comment type="caution">
    <text evidence="4">The sequence shown here is derived from an EMBL/GenBank/DDBJ whole genome shotgun (WGS) entry which is preliminary data.</text>
</comment>
<feature type="transmembrane region" description="Helical" evidence="1">
    <location>
        <begin position="596"/>
        <end position="618"/>
    </location>
</feature>
<dbReference type="GO" id="GO:0008074">
    <property type="term" value="C:guanylate cyclase complex, soluble"/>
    <property type="evidence" value="ECO:0007669"/>
    <property type="project" value="TreeGrafter"/>
</dbReference>
<feature type="domain" description="PAS" evidence="2">
    <location>
        <begin position="1158"/>
        <end position="1220"/>
    </location>
</feature>
<evidence type="ECO:0000256" key="1">
    <source>
        <dbReference type="SAM" id="Phobius"/>
    </source>
</evidence>
<sequence length="1490" mass="168492">MKGAGASSLSSESAVLHKLGFNINNNTRRIFAKCINRLRSPNGIIPAILEAIVFLQMLAVGFVPTIGCLFETNEYAKILATVFKGFLDLSSVFLNEFTGNLVIFCIFAACLVIWIVCYFSFAYKYRQTQTFSQMVLKFLLYFGYYFYLSFIVVISTNIGYFLRPMFFRNDDQTHSFISFIAILLILGDFALVNFMTRSLQSSPDINIKNKTCLWPQNVFPLLYRSFMLLSLPLIFELMRLSKAPSYAYYIMNIVAGIIGNVIIWVSEANIFPQGKAIMCSEYFVLALASIISLIFSFVGGNSLYYLIAFIVLTIIFAIVVDAIANKITRKRVDHLYYPFEELMEIIKTPKQCINYIKIGVIFNVPCVSNQTLLNWAVSRWPNSQELILVVSYIEFIWRYPYRDILELVSAAIDIENLNDYDSLLFYQIFSRLPTKEVQLLRRLDGVKRLYDLPITSLKHFWAAISNHQWDEVVLRSKSFHDDIVYISQIFSNLIFENPSSDTIVQEFIHFCSDIQGNHALANAAKRELAQRQALQQEESEVHKGENESMQQFSKLSSVHSSIFFSDFSEGNLETDKAQHSIQAAVVARPIYSPERFFEVILILSVISMASVIAVYVVAQQITKAVDQKVTLAGRLHNMCHIVTEILCVIFEFAAHGEKYTASGEPFNETVMRSRLEGLCVQLDDVISEVLVLHRYLEYQVLQSWTTAESEALLVSPIEVWPANISIITALRLYHLKARTIGFTPLDGLGRIDNPSSELIEVPNLYQSVIDSIVYILQQVNDDFRSKMTSNKNIVVWTSVACFAITLVSMLIGCPIIIYSVMVEFDFFLTIYGSISPKVVHRILHKESSKTYEHEIEQESITEKLRQQKKSLPLKFYKTTGISILFAIVAFVTVIPVVIIIISFFNHNEKMIFIINGLQLSIQIVNNLGIIALSSFRCFTQFPSPNTVLEERAIAYQNAESMLSNYIEIYFGTSDLFPTGLVFQDTQRNIDCHVVVPNEGINGMCSPFHETIYSIYNLVQMLVSFDETNASAFDNLGSIWWTNYYASANSAISTGISEFYDLFVTLSYSEKDKNKLIILIGFIIGWILFAIDIIVSYFYMLNVLKPALSSLLKPIMVMPADTIADSGFLMRFLQGDFDAPSRKTSLDTKRSTGDSTVPLIDFIMEGVLVMNPDGTIIASNKKYHEMMANTAEEVLGVNIRNVMPSNIQQLIDGLDRIKSGKPQQNVSIETLLFTEDARELNVRITLISNNDPNYKMTCAFIISDRSDLIKAQAQLRREKQNVEELLDSILPHNIAVSLLNGQNEISFEVERACILFSDIVSFTPMCSNMTAKQIMNTLNHLFTEFDTELGKFTRVTKLKTIGDAYVCAAGIFEGDGPLEEACKEIVTFAIRMQEIIPQVNEKLKTNMHMRIGIHTDGPLICGVLGKEKPLFEVIGNAVTLAEDLEAASLPDKIHVAKITVDLIQSLKLRIEERGGDVTVHGIEPPTYIVDC</sequence>
<protein>
    <submittedName>
        <fullName evidence="4">Adenylate and Guanylate cyclase catalytic domain containing protein</fullName>
    </submittedName>
</protein>
<reference evidence="4" key="1">
    <citation type="submission" date="2016-10" db="EMBL/GenBank/DDBJ databases">
        <authorList>
            <person name="Benchimol M."/>
            <person name="Almeida L.G."/>
            <person name="Vasconcelos A.T."/>
            <person name="Perreira-Neves A."/>
            <person name="Rosa I.A."/>
            <person name="Tasca T."/>
            <person name="Bogo M.R."/>
            <person name="de Souza W."/>
        </authorList>
    </citation>
    <scope>NUCLEOTIDE SEQUENCE [LARGE SCALE GENOMIC DNA]</scope>
    <source>
        <strain evidence="4">K</strain>
    </source>
</reference>
<dbReference type="Gene3D" id="3.30.450.20">
    <property type="entry name" value="PAS domain"/>
    <property type="match status" value="1"/>
</dbReference>
<dbReference type="SMART" id="SM00044">
    <property type="entry name" value="CYCc"/>
    <property type="match status" value="1"/>
</dbReference>
<name>A0A1J4L1N5_9EUKA</name>
<dbReference type="GeneID" id="94848288"/>
<feature type="domain" description="Guanylate cyclase" evidence="3">
    <location>
        <begin position="1312"/>
        <end position="1444"/>
    </location>
</feature>
<keyword evidence="1" id="KW-0812">Transmembrane</keyword>
<dbReference type="CDD" id="cd07302">
    <property type="entry name" value="CHD"/>
    <property type="match status" value="1"/>
</dbReference>
<keyword evidence="5" id="KW-1185">Reference proteome</keyword>
<keyword evidence="1" id="KW-1133">Transmembrane helix</keyword>
<dbReference type="GO" id="GO:0070482">
    <property type="term" value="P:response to oxygen levels"/>
    <property type="evidence" value="ECO:0007669"/>
    <property type="project" value="TreeGrafter"/>
</dbReference>
<dbReference type="PROSITE" id="PS50112">
    <property type="entry name" value="PAS"/>
    <property type="match status" value="1"/>
</dbReference>
<feature type="transmembrane region" description="Helical" evidence="1">
    <location>
        <begin position="793"/>
        <end position="818"/>
    </location>
</feature>
<dbReference type="InterPro" id="IPR035965">
    <property type="entry name" value="PAS-like_dom_sf"/>
</dbReference>
<dbReference type="PANTHER" id="PTHR45655:SF13">
    <property type="entry name" value="SOLUBLE GUANYLATE CYCLASE GCY-32-RELATED"/>
    <property type="match status" value="1"/>
</dbReference>
<feature type="transmembrane region" description="Helical" evidence="1">
    <location>
        <begin position="176"/>
        <end position="196"/>
    </location>
</feature>
<dbReference type="VEuPathDB" id="TrichDB:TRFO_41106"/>
<evidence type="ECO:0000313" key="5">
    <source>
        <dbReference type="Proteomes" id="UP000179807"/>
    </source>
</evidence>
<dbReference type="Proteomes" id="UP000179807">
    <property type="component" value="Unassembled WGS sequence"/>
</dbReference>
<dbReference type="Pfam" id="PF00211">
    <property type="entry name" value="Guanylate_cyc"/>
    <property type="match status" value="1"/>
</dbReference>
<feature type="transmembrane region" description="Helical" evidence="1">
    <location>
        <begin position="277"/>
        <end position="297"/>
    </location>
</feature>
<evidence type="ECO:0000259" key="3">
    <source>
        <dbReference type="PROSITE" id="PS50125"/>
    </source>
</evidence>
<dbReference type="InterPro" id="IPR000014">
    <property type="entry name" value="PAS"/>
</dbReference>
<dbReference type="RefSeq" id="XP_068370483.1">
    <property type="nucleotide sequence ID" value="XM_068513584.1"/>
</dbReference>
<gene>
    <name evidence="4" type="ORF">TRFO_41106</name>
</gene>
<dbReference type="PANTHER" id="PTHR45655">
    <property type="entry name" value="GUANYLATE CYCLASE SOLUBLE SUBUNIT BETA-2"/>
    <property type="match status" value="1"/>
</dbReference>